<evidence type="ECO:0000313" key="3">
    <source>
        <dbReference type="EMBL" id="NYH92836.1"/>
    </source>
</evidence>
<dbReference type="Proteomes" id="UP000579605">
    <property type="component" value="Unassembled WGS sequence"/>
</dbReference>
<dbReference type="PROSITE" id="PS51257">
    <property type="entry name" value="PROKAR_LIPOPROTEIN"/>
    <property type="match status" value="1"/>
</dbReference>
<protein>
    <recommendedName>
        <fullName evidence="5">Lipoprotein</fullName>
    </recommendedName>
</protein>
<keyword evidence="4" id="KW-1185">Reference proteome</keyword>
<evidence type="ECO:0000313" key="4">
    <source>
        <dbReference type="Proteomes" id="UP000579605"/>
    </source>
</evidence>
<evidence type="ECO:0000256" key="1">
    <source>
        <dbReference type="SAM" id="MobiDB-lite"/>
    </source>
</evidence>
<feature type="compositionally biased region" description="Pro residues" evidence="1">
    <location>
        <begin position="47"/>
        <end position="57"/>
    </location>
</feature>
<dbReference type="AlphaFoldDB" id="A0A852ZVW7"/>
<feature type="region of interest" description="Disordered" evidence="1">
    <location>
        <begin position="27"/>
        <end position="68"/>
    </location>
</feature>
<accession>A0A852ZVW7</accession>
<evidence type="ECO:0000256" key="2">
    <source>
        <dbReference type="SAM" id="SignalP"/>
    </source>
</evidence>
<feature type="signal peptide" evidence="2">
    <location>
        <begin position="1"/>
        <end position="22"/>
    </location>
</feature>
<name>A0A852ZVW7_9ACTN</name>
<comment type="caution">
    <text evidence="3">The sequence shown here is derived from an EMBL/GenBank/DDBJ whole genome shotgun (WGS) entry which is preliminary data.</text>
</comment>
<evidence type="ECO:0008006" key="5">
    <source>
        <dbReference type="Google" id="ProtNLM"/>
    </source>
</evidence>
<gene>
    <name evidence="3" type="ORF">F4554_005474</name>
</gene>
<reference evidence="3 4" key="1">
    <citation type="submission" date="2020-07" db="EMBL/GenBank/DDBJ databases">
        <title>Sequencing the genomes of 1000 actinobacteria strains.</title>
        <authorList>
            <person name="Klenk H.-P."/>
        </authorList>
    </citation>
    <scope>NUCLEOTIDE SEQUENCE [LARGE SCALE GENOMIC DNA]</scope>
    <source>
        <strain evidence="3 4">DSM 18448</strain>
    </source>
</reference>
<keyword evidence="2" id="KW-0732">Signal</keyword>
<sequence>MTTKRVVVTLATLAGLALTSCAGVSVDATDQKSPTAATTQKAKPKPTATPTPTPTTPTPKATTPKYDPKPYLEALASYDPDRMLAARKLAVPGSVADAYLRQQADLVTADLDAGITDYPGTLTRDGDGYRDCETGDDGRDVCNHFAGFVVHGGKLADLTVNRMQIGPRLTMGNGSTVTAHGVTFQFRSAYKTTSQNALWVVVKVTTSRGAINVFPSSATYRAPDGAQRTAADGKAPDEIAARSSSTVAAVFPGVSPGGAVTLPFSSPDGMEDWSVRFSVGRRG</sequence>
<dbReference type="EMBL" id="JACBZH010000001">
    <property type="protein sequence ID" value="NYH92836.1"/>
    <property type="molecule type" value="Genomic_DNA"/>
</dbReference>
<proteinExistence type="predicted"/>
<feature type="chain" id="PRO_5038844647" description="Lipoprotein" evidence="2">
    <location>
        <begin position="23"/>
        <end position="283"/>
    </location>
</feature>
<dbReference type="RefSeq" id="WP_179790227.1">
    <property type="nucleotide sequence ID" value="NZ_BAAARR010000041.1"/>
</dbReference>
<feature type="compositionally biased region" description="Low complexity" evidence="1">
    <location>
        <begin position="34"/>
        <end position="46"/>
    </location>
</feature>
<organism evidence="3 4">
    <name type="scientific">Actinopolymorpha rutila</name>
    <dbReference type="NCBI Taxonomy" id="446787"/>
    <lineage>
        <taxon>Bacteria</taxon>
        <taxon>Bacillati</taxon>
        <taxon>Actinomycetota</taxon>
        <taxon>Actinomycetes</taxon>
        <taxon>Propionibacteriales</taxon>
        <taxon>Actinopolymorphaceae</taxon>
        <taxon>Actinopolymorpha</taxon>
    </lineage>
</organism>